<feature type="region of interest" description="Disordered" evidence="2">
    <location>
        <begin position="183"/>
        <end position="205"/>
    </location>
</feature>
<feature type="compositionally biased region" description="Low complexity" evidence="2">
    <location>
        <begin position="109"/>
        <end position="118"/>
    </location>
</feature>
<feature type="region of interest" description="Disordered" evidence="2">
    <location>
        <begin position="62"/>
        <end position="170"/>
    </location>
</feature>
<protein>
    <submittedName>
        <fullName evidence="3">Uncharacterized protein</fullName>
    </submittedName>
</protein>
<keyword evidence="1" id="KW-0175">Coiled coil</keyword>
<dbReference type="RefSeq" id="WP_102924913.1">
    <property type="nucleotide sequence ID" value="NZ_LJSN01000003.1"/>
</dbReference>
<accession>A0A2N8P848</accession>
<reference evidence="4" key="1">
    <citation type="submission" date="2015-09" db="EMBL/GenBank/DDBJ databases">
        <authorList>
            <person name="Graham D.E."/>
            <person name="Mahan K.M."/>
            <person name="Klingeman D.M."/>
            <person name="Fida T."/>
            <person name="Giannone R.J."/>
            <person name="Hettich R.L."/>
            <person name="Parry R.J."/>
            <person name="Spain J.C."/>
        </authorList>
    </citation>
    <scope>NUCLEOTIDE SEQUENCE [LARGE SCALE GENOMIC DNA]</scope>
    <source>
        <strain evidence="4">JCM 4701</strain>
    </source>
</reference>
<name>A0A2N8P848_STRNR</name>
<dbReference type="AlphaFoldDB" id="A0A2N8P848"/>
<dbReference type="Proteomes" id="UP000236047">
    <property type="component" value="Unassembled WGS sequence"/>
</dbReference>
<feature type="compositionally biased region" description="Low complexity" evidence="2">
    <location>
        <begin position="133"/>
        <end position="145"/>
    </location>
</feature>
<evidence type="ECO:0000313" key="4">
    <source>
        <dbReference type="Proteomes" id="UP000236047"/>
    </source>
</evidence>
<evidence type="ECO:0000256" key="2">
    <source>
        <dbReference type="SAM" id="MobiDB-lite"/>
    </source>
</evidence>
<proteinExistence type="predicted"/>
<organism evidence="3 4">
    <name type="scientific">Streptomyces noursei</name>
    <name type="common">Streptomyces albulus</name>
    <dbReference type="NCBI Taxonomy" id="1971"/>
    <lineage>
        <taxon>Bacteria</taxon>
        <taxon>Bacillati</taxon>
        <taxon>Actinomycetota</taxon>
        <taxon>Actinomycetes</taxon>
        <taxon>Kitasatosporales</taxon>
        <taxon>Streptomycetaceae</taxon>
        <taxon>Streptomyces</taxon>
    </lineage>
</organism>
<feature type="compositionally biased region" description="Low complexity" evidence="2">
    <location>
        <begin position="64"/>
        <end position="101"/>
    </location>
</feature>
<evidence type="ECO:0000313" key="3">
    <source>
        <dbReference type="EMBL" id="PNE37182.1"/>
    </source>
</evidence>
<evidence type="ECO:0000256" key="1">
    <source>
        <dbReference type="SAM" id="Coils"/>
    </source>
</evidence>
<gene>
    <name evidence="3" type="ORF">AOB60_22590</name>
</gene>
<sequence length="233" mass="24326">MTDSVLHQTIQNLEGVLPTLEEQERHLRNQLDDVVQRATSARSALEHLRVLTGAELADRQPVTAGSVSAEAPAEAAGTAVQEAAGDNHAADAVAAAPVAAEPETEAEPAVEASVVPQPRTATSPRTKRRPAKKAAAAAKKPAAAKPKAKKAAAKRTVAEKQPVAQDKESGSLLDAALDVLKNSGAPMRPRDINEALGRESTPGQIESVRNTLDRAVKKTDLVTRPGRGTYAAA</sequence>
<keyword evidence="4" id="KW-1185">Reference proteome</keyword>
<dbReference type="EMBL" id="LJSN01000003">
    <property type="protein sequence ID" value="PNE37182.1"/>
    <property type="molecule type" value="Genomic_DNA"/>
</dbReference>
<feature type="compositionally biased region" description="Basic and acidic residues" evidence="2">
    <location>
        <begin position="188"/>
        <end position="197"/>
    </location>
</feature>
<comment type="caution">
    <text evidence="3">The sequence shown here is derived from an EMBL/GenBank/DDBJ whole genome shotgun (WGS) entry which is preliminary data.</text>
</comment>
<feature type="coiled-coil region" evidence="1">
    <location>
        <begin position="10"/>
        <end position="37"/>
    </location>
</feature>